<dbReference type="Proteomes" id="UP000231019">
    <property type="component" value="Unassembled WGS sequence"/>
</dbReference>
<dbReference type="GO" id="GO:0016740">
    <property type="term" value="F:transferase activity"/>
    <property type="evidence" value="ECO:0007669"/>
    <property type="project" value="UniProtKB-KW"/>
</dbReference>
<dbReference type="Gene3D" id="3.40.30.10">
    <property type="entry name" value="Glutaredoxin"/>
    <property type="match status" value="1"/>
</dbReference>
<dbReference type="SUPFAM" id="SSF47616">
    <property type="entry name" value="GST C-terminal domain-like"/>
    <property type="match status" value="1"/>
</dbReference>
<dbReference type="EMBL" id="PFFQ01000012">
    <property type="protein sequence ID" value="PIW18464.1"/>
    <property type="molecule type" value="Genomic_DNA"/>
</dbReference>
<accession>A0A2M7G9D2</accession>
<evidence type="ECO:0000259" key="1">
    <source>
        <dbReference type="PROSITE" id="PS50405"/>
    </source>
</evidence>
<organism evidence="2 3">
    <name type="scientific">bacterium (Candidatus Blackallbacteria) CG17_big_fil_post_rev_8_21_14_2_50_48_46</name>
    <dbReference type="NCBI Taxonomy" id="2014261"/>
    <lineage>
        <taxon>Bacteria</taxon>
        <taxon>Candidatus Blackallbacteria</taxon>
    </lineage>
</organism>
<comment type="caution">
    <text evidence="2">The sequence shown here is derived from an EMBL/GenBank/DDBJ whole genome shotgun (WGS) entry which is preliminary data.</text>
</comment>
<reference evidence="2 3" key="1">
    <citation type="submission" date="2017-09" db="EMBL/GenBank/DDBJ databases">
        <title>Depth-based differentiation of microbial function through sediment-hosted aquifers and enrichment of novel symbionts in the deep terrestrial subsurface.</title>
        <authorList>
            <person name="Probst A.J."/>
            <person name="Ladd B."/>
            <person name="Jarett J.K."/>
            <person name="Geller-Mcgrath D.E."/>
            <person name="Sieber C.M."/>
            <person name="Emerson J.B."/>
            <person name="Anantharaman K."/>
            <person name="Thomas B.C."/>
            <person name="Malmstrom R."/>
            <person name="Stieglmeier M."/>
            <person name="Klingl A."/>
            <person name="Woyke T."/>
            <person name="Ryan C.M."/>
            <person name="Banfield J.F."/>
        </authorList>
    </citation>
    <scope>NUCLEOTIDE SEQUENCE [LARGE SCALE GENOMIC DNA]</scope>
    <source>
        <strain evidence="2">CG17_big_fil_post_rev_8_21_14_2_50_48_46</strain>
    </source>
</reference>
<dbReference type="InterPro" id="IPR004045">
    <property type="entry name" value="Glutathione_S-Trfase_N"/>
</dbReference>
<dbReference type="InterPro" id="IPR004046">
    <property type="entry name" value="GST_C"/>
</dbReference>
<keyword evidence="2" id="KW-0808">Transferase</keyword>
<dbReference type="PROSITE" id="PS50405">
    <property type="entry name" value="GST_CTER"/>
    <property type="match status" value="1"/>
</dbReference>
<proteinExistence type="predicted"/>
<dbReference type="Pfam" id="PF13417">
    <property type="entry name" value="GST_N_3"/>
    <property type="match status" value="1"/>
</dbReference>
<dbReference type="Gene3D" id="1.20.1050.10">
    <property type="match status" value="1"/>
</dbReference>
<sequence length="257" mass="29739">MASQYTPVIPHLHSINLSHYCEKVRWAFRRLNISYSEENHLPGFHLAANLARGGGRTTPCLFTSEGIIPDSTDILHWLDRQVEPEKRLFPDDQTREQVEALENRFDLNLGPHTRRYVYFYLLQDKPLCLKLLRQKGPAHEKNMLPFVWPALTAIMRQSMNITYEASQISLMKMKSEFDFVDQRLSDGRPYLCGDRFSAADLSFAALGAPIVGPAEYSVKLPELDELPPALAETMREFRQRPSGQKILKWFKEEQVRF</sequence>
<dbReference type="SUPFAM" id="SSF52833">
    <property type="entry name" value="Thioredoxin-like"/>
    <property type="match status" value="1"/>
</dbReference>
<dbReference type="Pfam" id="PF00043">
    <property type="entry name" value="GST_C"/>
    <property type="match status" value="1"/>
</dbReference>
<protein>
    <submittedName>
        <fullName evidence="2">Glutathione S-transferase</fullName>
    </submittedName>
</protein>
<dbReference type="CDD" id="cd00570">
    <property type="entry name" value="GST_N_family"/>
    <property type="match status" value="1"/>
</dbReference>
<gene>
    <name evidence="2" type="ORF">COW36_04015</name>
</gene>
<dbReference type="AlphaFoldDB" id="A0A2M7G9D2"/>
<dbReference type="InterPro" id="IPR036282">
    <property type="entry name" value="Glutathione-S-Trfase_C_sf"/>
</dbReference>
<dbReference type="InterPro" id="IPR036249">
    <property type="entry name" value="Thioredoxin-like_sf"/>
</dbReference>
<evidence type="ECO:0000313" key="2">
    <source>
        <dbReference type="EMBL" id="PIW18464.1"/>
    </source>
</evidence>
<dbReference type="InterPro" id="IPR010987">
    <property type="entry name" value="Glutathione-S-Trfase_C-like"/>
</dbReference>
<feature type="domain" description="GST C-terminal" evidence="1">
    <location>
        <begin position="91"/>
        <end position="257"/>
    </location>
</feature>
<name>A0A2M7G9D2_9BACT</name>
<evidence type="ECO:0000313" key="3">
    <source>
        <dbReference type="Proteomes" id="UP000231019"/>
    </source>
</evidence>